<dbReference type="EMBL" id="CP034161">
    <property type="protein sequence ID" value="AZI40347.1"/>
    <property type="molecule type" value="Genomic_DNA"/>
</dbReference>
<protein>
    <recommendedName>
        <fullName evidence="4">Lipoprotein</fullName>
    </recommendedName>
</protein>
<keyword evidence="1" id="KW-0732">Signal</keyword>
<sequence length="136" mass="15047">MNYKLLLVAPAILLLTNCKTKAQNETKNSDGIVTIELNKKTAIPGSKIALEFNQVIEDSRCPVDVTCVWEGIAIVNLKANNGSETKNIQLATKDFEPKNTKKSTDFDGYKISLIDVKPYPGGKQEAKSITLKYEKE</sequence>
<name>A0A3G8Y8A8_9FLAO</name>
<dbReference type="OrthoDB" id="163809at2"/>
<gene>
    <name evidence="2" type="ORF">EIB74_10395</name>
</gene>
<evidence type="ECO:0000313" key="3">
    <source>
        <dbReference type="Proteomes" id="UP000281810"/>
    </source>
</evidence>
<evidence type="ECO:0000256" key="1">
    <source>
        <dbReference type="SAM" id="SignalP"/>
    </source>
</evidence>
<organism evidence="2 3">
    <name type="scientific">Epilithonimonas vandammei</name>
    <dbReference type="NCBI Taxonomy" id="2487072"/>
    <lineage>
        <taxon>Bacteria</taxon>
        <taxon>Pseudomonadati</taxon>
        <taxon>Bacteroidota</taxon>
        <taxon>Flavobacteriia</taxon>
        <taxon>Flavobacteriales</taxon>
        <taxon>Weeksellaceae</taxon>
        <taxon>Chryseobacterium group</taxon>
        <taxon>Epilithonimonas</taxon>
    </lineage>
</organism>
<keyword evidence="3" id="KW-1185">Reference proteome</keyword>
<evidence type="ECO:0008006" key="4">
    <source>
        <dbReference type="Google" id="ProtNLM"/>
    </source>
</evidence>
<dbReference type="AlphaFoldDB" id="A0A3G8Y8A8"/>
<feature type="signal peptide" evidence="1">
    <location>
        <begin position="1"/>
        <end position="22"/>
    </location>
</feature>
<accession>A0A3G8Y8A8</accession>
<dbReference type="Proteomes" id="UP000281810">
    <property type="component" value="Chromosome"/>
</dbReference>
<dbReference type="RefSeq" id="WP_124802731.1">
    <property type="nucleotide sequence ID" value="NZ_CP034161.1"/>
</dbReference>
<evidence type="ECO:0000313" key="2">
    <source>
        <dbReference type="EMBL" id="AZI40347.1"/>
    </source>
</evidence>
<feature type="chain" id="PRO_5018080297" description="Lipoprotein" evidence="1">
    <location>
        <begin position="23"/>
        <end position="136"/>
    </location>
</feature>
<reference evidence="3" key="1">
    <citation type="submission" date="2018-11" db="EMBL/GenBank/DDBJ databases">
        <title>Proposal to divide the Flavobacteriaceae and reorganize its genera based on Amino Acid Identity values calculated from whole genome sequences.</title>
        <authorList>
            <person name="Nicholson A.C."/>
            <person name="Gulvik C.A."/>
            <person name="Whitney A.M."/>
            <person name="Humrighouse B.W."/>
            <person name="Bell M."/>
            <person name="Holmes B."/>
            <person name="Steigerwalt A.B."/>
            <person name="Villarma A."/>
            <person name="Sheth M."/>
            <person name="Batra D."/>
            <person name="Pryor J."/>
            <person name="Bernardet J.-F."/>
            <person name="Hugo C."/>
            <person name="Kampfer P."/>
            <person name="Newman J.D."/>
            <person name="McQuiston J.R."/>
        </authorList>
    </citation>
    <scope>NUCLEOTIDE SEQUENCE [LARGE SCALE GENOMIC DNA]</scope>
    <source>
        <strain evidence="3">F5649</strain>
    </source>
</reference>
<proteinExistence type="predicted"/>